<gene>
    <name evidence="2" type="ORF">HCN08_30895</name>
</gene>
<keyword evidence="3" id="KW-1185">Reference proteome</keyword>
<dbReference type="GO" id="GO:0005524">
    <property type="term" value="F:ATP binding"/>
    <property type="evidence" value="ECO:0007669"/>
    <property type="project" value="UniProtKB-KW"/>
</dbReference>
<accession>A0ABX0ZYF2</accession>
<keyword evidence="2" id="KW-0547">Nucleotide-binding</keyword>
<dbReference type="RefSeq" id="WP_167986616.1">
    <property type="nucleotide sequence ID" value="NZ_JAATEJ010000034.1"/>
</dbReference>
<dbReference type="InterPro" id="IPR027417">
    <property type="entry name" value="P-loop_NTPase"/>
</dbReference>
<name>A0ABX0ZYF2_9ACTN</name>
<dbReference type="InterPro" id="IPR049945">
    <property type="entry name" value="AAA_22"/>
</dbReference>
<proteinExistence type="predicted"/>
<keyword evidence="2" id="KW-0067">ATP-binding</keyword>
<organism evidence="2 3">
    <name type="scientific">Actinacidiphila epipremni</name>
    <dbReference type="NCBI Taxonomy" id="2053013"/>
    <lineage>
        <taxon>Bacteria</taxon>
        <taxon>Bacillati</taxon>
        <taxon>Actinomycetota</taxon>
        <taxon>Actinomycetes</taxon>
        <taxon>Kitasatosporales</taxon>
        <taxon>Streptomycetaceae</taxon>
        <taxon>Actinacidiphila</taxon>
    </lineage>
</organism>
<evidence type="ECO:0000313" key="3">
    <source>
        <dbReference type="Proteomes" id="UP000734511"/>
    </source>
</evidence>
<evidence type="ECO:0000259" key="1">
    <source>
        <dbReference type="Pfam" id="PF13401"/>
    </source>
</evidence>
<dbReference type="EMBL" id="JAATEJ010000034">
    <property type="protein sequence ID" value="NJP47782.1"/>
    <property type="molecule type" value="Genomic_DNA"/>
</dbReference>
<feature type="domain" description="ORC1/DEAH AAA+ ATPase" evidence="1">
    <location>
        <begin position="54"/>
        <end position="167"/>
    </location>
</feature>
<dbReference type="Gene3D" id="3.40.50.300">
    <property type="entry name" value="P-loop containing nucleotide triphosphate hydrolases"/>
    <property type="match status" value="1"/>
</dbReference>
<sequence length="268" mass="29630">MTPTSYRGTPATTTATAHGTVRRARHHLNLPHARTVTTSPLSAAAAALRTTFAQHGMMCLTAPAGVGKTFTLHTVLDHNPHMQAIRILPRPQARPQDLRHSLHHALGLSGQPPDDCGTSDDLVRHALHHPVRLLAIDEAHQLSATCLEYLRYLCDDPRTQFALLLTAGSHRIRALRATAMLAARITCWHSLDLLDRADIPTTIAAFHPHWKTADPAVLLHLDQRWAHGNFRRWATVTHRSISIQHRTGQPTADPDALLRHLVPGAQTR</sequence>
<dbReference type="SUPFAM" id="SSF52540">
    <property type="entry name" value="P-loop containing nucleoside triphosphate hydrolases"/>
    <property type="match status" value="1"/>
</dbReference>
<dbReference type="InterPro" id="IPR052026">
    <property type="entry name" value="ExeA_AAA_ATPase_DNA-bind"/>
</dbReference>
<dbReference type="Pfam" id="PF13401">
    <property type="entry name" value="AAA_22"/>
    <property type="match status" value="1"/>
</dbReference>
<dbReference type="PANTHER" id="PTHR35894">
    <property type="entry name" value="GENERAL SECRETION PATHWAY PROTEIN A-RELATED"/>
    <property type="match status" value="1"/>
</dbReference>
<comment type="caution">
    <text evidence="2">The sequence shown here is derived from an EMBL/GenBank/DDBJ whole genome shotgun (WGS) entry which is preliminary data.</text>
</comment>
<protein>
    <submittedName>
        <fullName evidence="2">ATP-binding protein</fullName>
    </submittedName>
</protein>
<reference evidence="2 3" key="1">
    <citation type="submission" date="2020-03" db="EMBL/GenBank/DDBJ databases">
        <title>WGS of actinomycetes isolated from Thailand.</title>
        <authorList>
            <person name="Thawai C."/>
        </authorList>
    </citation>
    <scope>NUCLEOTIDE SEQUENCE [LARGE SCALE GENOMIC DNA]</scope>
    <source>
        <strain evidence="2 3">PRB2-1</strain>
    </source>
</reference>
<evidence type="ECO:0000313" key="2">
    <source>
        <dbReference type="EMBL" id="NJP47782.1"/>
    </source>
</evidence>
<dbReference type="Proteomes" id="UP000734511">
    <property type="component" value="Unassembled WGS sequence"/>
</dbReference>
<dbReference type="PANTHER" id="PTHR35894:SF1">
    <property type="entry name" value="PHOSPHORIBULOKINASE _ URIDINE KINASE FAMILY"/>
    <property type="match status" value="1"/>
</dbReference>